<comment type="cofactor">
    <cofactor evidence="1">
        <name>heme</name>
        <dbReference type="ChEBI" id="CHEBI:30413"/>
    </cofactor>
</comment>
<keyword evidence="3" id="KW-0479">Metal-binding</keyword>
<evidence type="ECO:0000313" key="4">
    <source>
        <dbReference type="EMBL" id="MEA5522778.1"/>
    </source>
</evidence>
<proteinExistence type="inferred from homology"/>
<dbReference type="PRINTS" id="PR00385">
    <property type="entry name" value="P450"/>
</dbReference>
<dbReference type="SUPFAM" id="SSF48264">
    <property type="entry name" value="Cytochrome P450"/>
    <property type="match status" value="1"/>
</dbReference>
<dbReference type="InterPro" id="IPR017972">
    <property type="entry name" value="Cyt_P450_CS"/>
</dbReference>
<dbReference type="EMBL" id="JAYGHT010000193">
    <property type="protein sequence ID" value="MEA5522778.1"/>
    <property type="molecule type" value="Genomic_DNA"/>
</dbReference>
<evidence type="ECO:0000256" key="2">
    <source>
        <dbReference type="ARBA" id="ARBA00010617"/>
    </source>
</evidence>
<comment type="similarity">
    <text evidence="2 3">Belongs to the cytochrome P450 family.</text>
</comment>
<keyword evidence="5" id="KW-1185">Reference proteome</keyword>
<evidence type="ECO:0000313" key="5">
    <source>
        <dbReference type="Proteomes" id="UP001301728"/>
    </source>
</evidence>
<dbReference type="RefSeq" id="WP_323272208.1">
    <property type="nucleotide sequence ID" value="NZ_JAYGHT010000193.1"/>
</dbReference>
<dbReference type="PANTHER" id="PTHR24305">
    <property type="entry name" value="CYTOCHROME P450"/>
    <property type="match status" value="1"/>
</dbReference>
<dbReference type="PRINTS" id="PR00463">
    <property type="entry name" value="EP450I"/>
</dbReference>
<organism evidence="4 5">
    <name type="scientific">Limnoraphis robusta CCNP1315</name>
    <dbReference type="NCBI Taxonomy" id="3110306"/>
    <lineage>
        <taxon>Bacteria</taxon>
        <taxon>Bacillati</taxon>
        <taxon>Cyanobacteriota</taxon>
        <taxon>Cyanophyceae</taxon>
        <taxon>Oscillatoriophycideae</taxon>
        <taxon>Oscillatoriales</taxon>
        <taxon>Sirenicapillariaceae</taxon>
        <taxon>Limnoraphis</taxon>
    </lineage>
</organism>
<comment type="caution">
    <text evidence="4">The sequence shown here is derived from an EMBL/GenBank/DDBJ whole genome shotgun (WGS) entry which is preliminary data.</text>
</comment>
<dbReference type="PROSITE" id="PS00086">
    <property type="entry name" value="CYTOCHROME_P450"/>
    <property type="match status" value="1"/>
</dbReference>
<gene>
    <name evidence="4" type="ORF">VB854_27995</name>
</gene>
<evidence type="ECO:0000256" key="3">
    <source>
        <dbReference type="RuleBase" id="RU000461"/>
    </source>
</evidence>
<dbReference type="InterPro" id="IPR002401">
    <property type="entry name" value="Cyt_P450_E_grp-I"/>
</dbReference>
<keyword evidence="3" id="KW-0349">Heme</keyword>
<dbReference type="PANTHER" id="PTHR24305:SF166">
    <property type="entry name" value="CYTOCHROME P450 12A4, MITOCHONDRIAL-RELATED"/>
    <property type="match status" value="1"/>
</dbReference>
<sequence length="454" mass="52389">MTTTTPSPTAKTFKQLHLVKTPAWWQTARALFNHLDYLEESRARYGDNFGGASTGFPNYAIFSDPKAIEQIFTLNPSCFDSGNSNKSLQPLLGDFSLVLLDGNTHAQQRKLLMPPFHGERMKAYGKRMSEITQRVMQSLPKDKPFQMRNVTQEITLRVILNTVFGLDQGERFEQLRQLLSEWLDTFNSPFKASFLFFPNLQKDLGAWSPWGRFIRLRNKIDQLLYAEIRDRKNQPMSEDILSLMMAARDENGEPMSDQELRDELMTLLFAGHETTASALAWAFYWVHSQPEILDKLLDELSQCDLETDPSAVMKLPYLNAVCSETLRIYPIAIFAFVRKLKVPMEILDYQFEPGTQLIPCIYLVHHREDIYPNSKQFRPERFLERQFSPYEFFPFGGGNRRCIGYAFALLEMKLVLATVLTQTQLTLTENRPIKPVRRGLTFTPENGVPMRVKA</sequence>
<dbReference type="InterPro" id="IPR036396">
    <property type="entry name" value="Cyt_P450_sf"/>
</dbReference>
<dbReference type="Gene3D" id="1.10.630.10">
    <property type="entry name" value="Cytochrome P450"/>
    <property type="match status" value="1"/>
</dbReference>
<accession>A0ABU5U9J2</accession>
<keyword evidence="3" id="KW-0408">Iron</keyword>
<keyword evidence="3" id="KW-0560">Oxidoreductase</keyword>
<evidence type="ECO:0000256" key="1">
    <source>
        <dbReference type="ARBA" id="ARBA00001971"/>
    </source>
</evidence>
<name>A0ABU5U9J2_9CYAN</name>
<dbReference type="Proteomes" id="UP001301728">
    <property type="component" value="Unassembled WGS sequence"/>
</dbReference>
<dbReference type="InterPro" id="IPR050121">
    <property type="entry name" value="Cytochrome_P450_monoxygenase"/>
</dbReference>
<dbReference type="Pfam" id="PF00067">
    <property type="entry name" value="p450"/>
    <property type="match status" value="1"/>
</dbReference>
<dbReference type="InterPro" id="IPR001128">
    <property type="entry name" value="Cyt_P450"/>
</dbReference>
<protein>
    <submittedName>
        <fullName evidence="4">Cytochrome P450</fullName>
    </submittedName>
</protein>
<dbReference type="CDD" id="cd11053">
    <property type="entry name" value="CYP110-like"/>
    <property type="match status" value="1"/>
</dbReference>
<reference evidence="4 5" key="1">
    <citation type="submission" date="2023-12" db="EMBL/GenBank/DDBJ databases">
        <title>Baltic Sea Cyanobacteria.</title>
        <authorList>
            <person name="Delbaje E."/>
            <person name="Fewer D.P."/>
            <person name="Shishido T.K."/>
        </authorList>
    </citation>
    <scope>NUCLEOTIDE SEQUENCE [LARGE SCALE GENOMIC DNA]</scope>
    <source>
        <strain evidence="4 5">CCNP 1315</strain>
    </source>
</reference>
<keyword evidence="3" id="KW-0503">Monooxygenase</keyword>